<evidence type="ECO:0000313" key="5">
    <source>
        <dbReference type="Proteomes" id="UP001497600"/>
    </source>
</evidence>
<dbReference type="PANTHER" id="PTHR19957:SF38">
    <property type="entry name" value="LD27581P"/>
    <property type="match status" value="1"/>
</dbReference>
<dbReference type="CDD" id="cd15840">
    <property type="entry name" value="SNARE_Qa"/>
    <property type="match status" value="1"/>
</dbReference>
<gene>
    <name evidence="4" type="primary">PEP12</name>
    <name evidence="4" type="ORF">CAAN4_B00540</name>
</gene>
<evidence type="ECO:0000256" key="1">
    <source>
        <dbReference type="ARBA" id="ARBA00009063"/>
    </source>
</evidence>
<dbReference type="InterPro" id="IPR006011">
    <property type="entry name" value="Syntaxin_N"/>
</dbReference>
<dbReference type="PROSITE" id="PS00914">
    <property type="entry name" value="SYNTAXIN"/>
    <property type="match status" value="1"/>
</dbReference>
<organism evidence="4 5">
    <name type="scientific">[Candida] anglica</name>
    <dbReference type="NCBI Taxonomy" id="148631"/>
    <lineage>
        <taxon>Eukaryota</taxon>
        <taxon>Fungi</taxon>
        <taxon>Dikarya</taxon>
        <taxon>Ascomycota</taxon>
        <taxon>Saccharomycotina</taxon>
        <taxon>Pichiomycetes</taxon>
        <taxon>Debaryomycetaceae</taxon>
        <taxon>Kurtzmaniella</taxon>
    </lineage>
</organism>
<keyword evidence="2" id="KW-0472">Membrane</keyword>
<dbReference type="PROSITE" id="PS50192">
    <property type="entry name" value="T_SNARE"/>
    <property type="match status" value="1"/>
</dbReference>
<sequence>MSFANDLETATSSRYEDFPEFEGISQTIENILYNINNNQLVSLKKLLVQYEYEVSNEPTGDKSRKLSARISSLTSKTTSSFKNINQNATKLNQYLSASEQNHEDEETLSYLRQKEAILINLVKTSVGQFQRQQKQFEQLEQSATKHKNELLLSEDSSPQAQTSETQVQNQVQITYEPVNAEELEEQTLLIQEREREIHQISQDISEINDIFSNLHELVSEQQETLDSIEDNILHYADDARGATTELRRAERYQRRSSGRMACCLAILLGVFGMVIFIGVVF</sequence>
<dbReference type="EMBL" id="OZ004254">
    <property type="protein sequence ID" value="CAK7895494.1"/>
    <property type="molecule type" value="Genomic_DNA"/>
</dbReference>
<keyword evidence="5" id="KW-1185">Reference proteome</keyword>
<dbReference type="InterPro" id="IPR000727">
    <property type="entry name" value="T_SNARE_dom"/>
</dbReference>
<dbReference type="SUPFAM" id="SSF47661">
    <property type="entry name" value="t-snare proteins"/>
    <property type="match status" value="1"/>
</dbReference>
<evidence type="ECO:0000313" key="4">
    <source>
        <dbReference type="EMBL" id="CAK7895494.1"/>
    </source>
</evidence>
<reference evidence="4 5" key="1">
    <citation type="submission" date="2024-01" db="EMBL/GenBank/DDBJ databases">
        <authorList>
            <consortium name="Genoscope - CEA"/>
            <person name="William W."/>
        </authorList>
    </citation>
    <scope>NUCLEOTIDE SEQUENCE [LARGE SCALE GENOMIC DNA]</scope>
    <source>
        <strain evidence="4 5">29B2s-10</strain>
    </source>
</reference>
<dbReference type="InterPro" id="IPR006012">
    <property type="entry name" value="Syntaxin/epimorphin_CS"/>
</dbReference>
<dbReference type="InterPro" id="IPR045242">
    <property type="entry name" value="Syntaxin"/>
</dbReference>
<feature type="domain" description="T-SNARE coiled-coil homology" evidence="3">
    <location>
        <begin position="187"/>
        <end position="249"/>
    </location>
</feature>
<dbReference type="PANTHER" id="PTHR19957">
    <property type="entry name" value="SYNTAXIN"/>
    <property type="match status" value="1"/>
</dbReference>
<proteinExistence type="inferred from homology"/>
<accession>A0ABP0E6Q9</accession>
<dbReference type="Proteomes" id="UP001497600">
    <property type="component" value="Chromosome B"/>
</dbReference>
<keyword evidence="2" id="KW-1133">Transmembrane helix</keyword>
<dbReference type="Pfam" id="PF05739">
    <property type="entry name" value="SNARE"/>
    <property type="match status" value="1"/>
</dbReference>
<dbReference type="Gene3D" id="1.20.5.110">
    <property type="match status" value="1"/>
</dbReference>
<evidence type="ECO:0000256" key="2">
    <source>
        <dbReference type="SAM" id="Phobius"/>
    </source>
</evidence>
<dbReference type="SMART" id="SM00397">
    <property type="entry name" value="t_SNARE"/>
    <property type="match status" value="1"/>
</dbReference>
<dbReference type="InterPro" id="IPR010989">
    <property type="entry name" value="SNARE"/>
</dbReference>
<protein>
    <submittedName>
        <fullName evidence="4">Syntaxin Pep12p</fullName>
    </submittedName>
</protein>
<comment type="similarity">
    <text evidence="1">Belongs to the syntaxin family.</text>
</comment>
<keyword evidence="2" id="KW-0812">Transmembrane</keyword>
<name>A0ABP0E6Q9_9ASCO</name>
<feature type="transmembrane region" description="Helical" evidence="2">
    <location>
        <begin position="261"/>
        <end position="280"/>
    </location>
</feature>
<evidence type="ECO:0000259" key="3">
    <source>
        <dbReference type="PROSITE" id="PS50192"/>
    </source>
</evidence>
<dbReference type="Pfam" id="PF14523">
    <property type="entry name" value="Syntaxin_2"/>
    <property type="match status" value="1"/>
</dbReference>